<dbReference type="RefSeq" id="WP_047221760.1">
    <property type="nucleotide sequence ID" value="NZ_JWIO01000004.1"/>
</dbReference>
<evidence type="ECO:0000313" key="1">
    <source>
        <dbReference type="EMBL" id="KLL12463.1"/>
    </source>
</evidence>
<protein>
    <submittedName>
        <fullName evidence="1">Uncharacterized protein</fullName>
    </submittedName>
</protein>
<comment type="caution">
    <text evidence="1">The sequence shown here is derived from an EMBL/GenBank/DDBJ whole genome shotgun (WGS) entry which is preliminary data.</text>
</comment>
<dbReference type="EMBL" id="JWIO01000004">
    <property type="protein sequence ID" value="KLL12463.1"/>
    <property type="molecule type" value="Genomic_DNA"/>
</dbReference>
<proteinExistence type="predicted"/>
<name>A0ABR5F716_9ACTN</name>
<gene>
    <name evidence="1" type="ORF">FrCorBMG51_03990</name>
</gene>
<evidence type="ECO:0000313" key="2">
    <source>
        <dbReference type="Proteomes" id="UP000035425"/>
    </source>
</evidence>
<keyword evidence="2" id="KW-1185">Reference proteome</keyword>
<dbReference type="Proteomes" id="UP000035425">
    <property type="component" value="Unassembled WGS sequence"/>
</dbReference>
<sequence>MNEAFGEIRALHLVIHDPEAGEDGLVELSAYVRRSAEVQPMRVGAEQQSSLVRLLCCRFTGSAMACSRMAAMRVSVSWMRDQ</sequence>
<accession>A0ABR5F716</accession>
<reference evidence="1 2" key="1">
    <citation type="submission" date="2014-12" db="EMBL/GenBank/DDBJ databases">
        <title>Frankia sp. BMG5.1 draft genome.</title>
        <authorList>
            <person name="Gtari M."/>
            <person name="Ghodhbane-Gtari F."/>
            <person name="Nouioui I."/>
            <person name="Ktari A."/>
            <person name="Hezbri K."/>
            <person name="Mimouni W."/>
            <person name="Sbissi I."/>
            <person name="Ayari A."/>
            <person name="Yamanaka T."/>
            <person name="Normand P."/>
            <person name="Tisa L.S."/>
            <person name="Boudabous A."/>
        </authorList>
    </citation>
    <scope>NUCLEOTIDE SEQUENCE [LARGE SCALE GENOMIC DNA]</scope>
    <source>
        <strain evidence="1 2">BMG5.1</strain>
    </source>
</reference>
<organism evidence="1 2">
    <name type="scientific">Protofrankia coriariae</name>
    <dbReference type="NCBI Taxonomy" id="1562887"/>
    <lineage>
        <taxon>Bacteria</taxon>
        <taxon>Bacillati</taxon>
        <taxon>Actinomycetota</taxon>
        <taxon>Actinomycetes</taxon>
        <taxon>Frankiales</taxon>
        <taxon>Frankiaceae</taxon>
        <taxon>Protofrankia</taxon>
    </lineage>
</organism>